<name>A0ABQ7QLP6_PLUXY</name>
<gene>
    <name evidence="1" type="ORF">JYU34_008747</name>
</gene>
<accession>A0ABQ7QLP6</accession>
<protein>
    <submittedName>
        <fullName evidence="1">Uncharacterized protein</fullName>
    </submittedName>
</protein>
<keyword evidence="2" id="KW-1185">Reference proteome</keyword>
<dbReference type="Proteomes" id="UP000823941">
    <property type="component" value="Chromosome 12"/>
</dbReference>
<evidence type="ECO:0000313" key="2">
    <source>
        <dbReference type="Proteomes" id="UP000823941"/>
    </source>
</evidence>
<comment type="caution">
    <text evidence="1">The sequence shown here is derived from an EMBL/GenBank/DDBJ whole genome shotgun (WGS) entry which is preliminary data.</text>
</comment>
<sequence>MYVSASDIHKISLISYRIDLGREVLTPRDRGLRGAPVRAPYYSPAINLSLASTSTAHGACGRRDLKNIKLVPTPDL</sequence>
<organism evidence="1 2">
    <name type="scientific">Plutella xylostella</name>
    <name type="common">Diamondback moth</name>
    <name type="synonym">Plutella maculipennis</name>
    <dbReference type="NCBI Taxonomy" id="51655"/>
    <lineage>
        <taxon>Eukaryota</taxon>
        <taxon>Metazoa</taxon>
        <taxon>Ecdysozoa</taxon>
        <taxon>Arthropoda</taxon>
        <taxon>Hexapoda</taxon>
        <taxon>Insecta</taxon>
        <taxon>Pterygota</taxon>
        <taxon>Neoptera</taxon>
        <taxon>Endopterygota</taxon>
        <taxon>Lepidoptera</taxon>
        <taxon>Glossata</taxon>
        <taxon>Ditrysia</taxon>
        <taxon>Yponomeutoidea</taxon>
        <taxon>Plutellidae</taxon>
        <taxon>Plutella</taxon>
    </lineage>
</organism>
<proteinExistence type="predicted"/>
<evidence type="ECO:0000313" key="1">
    <source>
        <dbReference type="EMBL" id="KAG7306152.1"/>
    </source>
</evidence>
<dbReference type="EMBL" id="JAHIBW010000012">
    <property type="protein sequence ID" value="KAG7306152.1"/>
    <property type="molecule type" value="Genomic_DNA"/>
</dbReference>
<reference evidence="1 2" key="1">
    <citation type="submission" date="2021-06" db="EMBL/GenBank/DDBJ databases">
        <title>A haploid diamondback moth (Plutella xylostella L.) genome assembly resolves 31 chromosomes and identifies a diamide resistance mutation.</title>
        <authorList>
            <person name="Ward C.M."/>
            <person name="Perry K.D."/>
            <person name="Baker G."/>
            <person name="Powis K."/>
            <person name="Heckel D.G."/>
            <person name="Baxter S.W."/>
        </authorList>
    </citation>
    <scope>NUCLEOTIDE SEQUENCE [LARGE SCALE GENOMIC DNA]</scope>
    <source>
        <strain evidence="1 2">LV</strain>
        <tissue evidence="1">Single pupa</tissue>
    </source>
</reference>